<evidence type="ECO:0000256" key="1">
    <source>
        <dbReference type="SAM" id="SignalP"/>
    </source>
</evidence>
<dbReference type="Proteomes" id="UP000694865">
    <property type="component" value="Unplaced"/>
</dbReference>
<sequence>MSPTMLQFTVVMMVAIIVINAYDVTSYSLNEESFCITNEPCLGRIAGISARPVQRCTCPPWADKCMFDYQQRKFLCMDPSSVDVFPGDFMSRLDTREEK</sequence>
<organism evidence="2 3">
    <name type="scientific">Saccoglossus kowalevskii</name>
    <name type="common">Acorn worm</name>
    <dbReference type="NCBI Taxonomy" id="10224"/>
    <lineage>
        <taxon>Eukaryota</taxon>
        <taxon>Metazoa</taxon>
        <taxon>Hemichordata</taxon>
        <taxon>Enteropneusta</taxon>
        <taxon>Harrimaniidae</taxon>
        <taxon>Saccoglossus</taxon>
    </lineage>
</organism>
<feature type="signal peptide" evidence="1">
    <location>
        <begin position="1"/>
        <end position="21"/>
    </location>
</feature>
<gene>
    <name evidence="3" type="primary">LOC100373886</name>
</gene>
<keyword evidence="1" id="KW-0732">Signal</keyword>
<name>A0ABM0GXT5_SACKO</name>
<reference evidence="3" key="1">
    <citation type="submission" date="2025-08" db="UniProtKB">
        <authorList>
            <consortium name="RefSeq"/>
        </authorList>
    </citation>
    <scope>IDENTIFICATION</scope>
    <source>
        <tissue evidence="3">Testes</tissue>
    </source>
</reference>
<dbReference type="GeneID" id="100373886"/>
<feature type="chain" id="PRO_5047197095" evidence="1">
    <location>
        <begin position="22"/>
        <end position="99"/>
    </location>
</feature>
<evidence type="ECO:0000313" key="2">
    <source>
        <dbReference type="Proteomes" id="UP000694865"/>
    </source>
</evidence>
<accession>A0ABM0GXT5</accession>
<evidence type="ECO:0000313" key="3">
    <source>
        <dbReference type="RefSeq" id="XP_002739736.1"/>
    </source>
</evidence>
<protein>
    <submittedName>
        <fullName evidence="3">Uncharacterized protein LOC100373886</fullName>
    </submittedName>
</protein>
<proteinExistence type="predicted"/>
<dbReference type="RefSeq" id="XP_002739736.1">
    <property type="nucleotide sequence ID" value="XM_002739690.2"/>
</dbReference>
<keyword evidence="2" id="KW-1185">Reference proteome</keyword>